<dbReference type="OrthoDB" id="690251at2759"/>
<accession>A0A6G1CDF7</accession>
<organism evidence="2 3">
    <name type="scientific">Oryza meyeriana var. granulata</name>
    <dbReference type="NCBI Taxonomy" id="110450"/>
    <lineage>
        <taxon>Eukaryota</taxon>
        <taxon>Viridiplantae</taxon>
        <taxon>Streptophyta</taxon>
        <taxon>Embryophyta</taxon>
        <taxon>Tracheophyta</taxon>
        <taxon>Spermatophyta</taxon>
        <taxon>Magnoliopsida</taxon>
        <taxon>Liliopsida</taxon>
        <taxon>Poales</taxon>
        <taxon>Poaceae</taxon>
        <taxon>BOP clade</taxon>
        <taxon>Oryzoideae</taxon>
        <taxon>Oryzeae</taxon>
        <taxon>Oryzinae</taxon>
        <taxon>Oryza</taxon>
        <taxon>Oryza meyeriana</taxon>
    </lineage>
</organism>
<name>A0A6G1CDF7_9ORYZ</name>
<protein>
    <submittedName>
        <fullName evidence="2">Uncharacterized protein</fullName>
    </submittedName>
</protein>
<dbReference type="Proteomes" id="UP000479710">
    <property type="component" value="Unassembled WGS sequence"/>
</dbReference>
<gene>
    <name evidence="2" type="ORF">E2562_000381</name>
</gene>
<feature type="region of interest" description="Disordered" evidence="1">
    <location>
        <begin position="86"/>
        <end position="105"/>
    </location>
</feature>
<dbReference type="EMBL" id="SPHZ02000009">
    <property type="protein sequence ID" value="KAF0897663.1"/>
    <property type="molecule type" value="Genomic_DNA"/>
</dbReference>
<sequence>MGSLLPKVGELLRHLRKTMSKLFKRTKDRCTIAGAIKAIDEKLQEVAARRARYTVDSIVAKPAVPASIDPRLQTLHKRSTELAGIGGPIEKLIRPPSTLRAKMDP</sequence>
<dbReference type="AlphaFoldDB" id="A0A6G1CDF7"/>
<reference evidence="2 3" key="1">
    <citation type="submission" date="2019-11" db="EMBL/GenBank/DDBJ databases">
        <title>Whole genome sequence of Oryza granulata.</title>
        <authorList>
            <person name="Li W."/>
        </authorList>
    </citation>
    <scope>NUCLEOTIDE SEQUENCE [LARGE SCALE GENOMIC DNA]</scope>
    <source>
        <strain evidence="3">cv. Menghai</strain>
        <tissue evidence="2">Leaf</tissue>
    </source>
</reference>
<evidence type="ECO:0000313" key="2">
    <source>
        <dbReference type="EMBL" id="KAF0897663.1"/>
    </source>
</evidence>
<evidence type="ECO:0000313" key="3">
    <source>
        <dbReference type="Proteomes" id="UP000479710"/>
    </source>
</evidence>
<comment type="caution">
    <text evidence="2">The sequence shown here is derived from an EMBL/GenBank/DDBJ whole genome shotgun (WGS) entry which is preliminary data.</text>
</comment>
<evidence type="ECO:0000256" key="1">
    <source>
        <dbReference type="SAM" id="MobiDB-lite"/>
    </source>
</evidence>
<dbReference type="PANTHER" id="PTHR19338:SF75">
    <property type="entry name" value="OS08G0170100 PROTEIN"/>
    <property type="match status" value="1"/>
</dbReference>
<keyword evidence="3" id="KW-1185">Reference proteome</keyword>
<dbReference type="PANTHER" id="PTHR19338">
    <property type="entry name" value="TRANSLOCASE OF INNER MITOCHONDRIAL MEMBRANE 13 HOMOLOG"/>
    <property type="match status" value="1"/>
</dbReference>
<proteinExistence type="predicted"/>